<comment type="caution">
    <text evidence="2">The sequence shown here is derived from an EMBL/GenBank/DDBJ whole genome shotgun (WGS) entry which is preliminary data.</text>
</comment>
<keyword evidence="1" id="KW-0812">Transmembrane</keyword>
<organism evidence="2 3">
    <name type="scientific">Niallia circulans</name>
    <name type="common">Bacillus circulans</name>
    <dbReference type="NCBI Taxonomy" id="1397"/>
    <lineage>
        <taxon>Bacteria</taxon>
        <taxon>Bacillati</taxon>
        <taxon>Bacillota</taxon>
        <taxon>Bacilli</taxon>
        <taxon>Bacillales</taxon>
        <taxon>Bacillaceae</taxon>
        <taxon>Niallia</taxon>
    </lineage>
</organism>
<gene>
    <name evidence="2" type="ORF">CEQ21_04855</name>
</gene>
<sequence length="65" mass="7207">MSSTVTILIIVFSIIVVSNYVKKLKFAKYQSNSVKLYLARGVVGIVPVIVLSTMVYLLLNFILGK</sequence>
<proteinExistence type="predicted"/>
<reference evidence="3" key="1">
    <citation type="submission" date="2018-10" db="EMBL/GenBank/DDBJ databases">
        <title>FDA dAtabase for Regulatory Grade micrObial Sequences (FDA-ARGOS): Supporting development and validation of Infectious Disease Dx tests.</title>
        <authorList>
            <person name="Minogue T."/>
            <person name="Wolcott M."/>
            <person name="Wasieloski L."/>
            <person name="Aguilar W."/>
            <person name="Moore D."/>
            <person name="Tallon L."/>
            <person name="Sadzewicz L."/>
            <person name="Sengamalay N."/>
            <person name="Ott S."/>
            <person name="Godinez A."/>
            <person name="Nagaraj S."/>
            <person name="Vavikolanu K."/>
            <person name="Vyas G."/>
            <person name="Nadendla S."/>
            <person name="George J."/>
            <person name="Sichtig H."/>
        </authorList>
    </citation>
    <scope>NUCLEOTIDE SEQUENCE [LARGE SCALE GENOMIC DNA]</scope>
    <source>
        <strain evidence="3">FDAARGOS_343</strain>
    </source>
</reference>
<feature type="transmembrane region" description="Helical" evidence="1">
    <location>
        <begin position="6"/>
        <end position="21"/>
    </location>
</feature>
<protein>
    <submittedName>
        <fullName evidence="2">Uncharacterized protein</fullName>
    </submittedName>
</protein>
<dbReference type="Proteomes" id="UP000319837">
    <property type="component" value="Unassembled WGS sequence"/>
</dbReference>
<name>A0A553STE5_NIACI</name>
<dbReference type="EMBL" id="RIBP01000001">
    <property type="protein sequence ID" value="TRZ40269.1"/>
    <property type="molecule type" value="Genomic_DNA"/>
</dbReference>
<accession>A0A553STE5</accession>
<keyword evidence="1" id="KW-0472">Membrane</keyword>
<feature type="transmembrane region" description="Helical" evidence="1">
    <location>
        <begin position="42"/>
        <end position="63"/>
    </location>
</feature>
<dbReference type="AlphaFoldDB" id="A0A553STE5"/>
<keyword evidence="1" id="KW-1133">Transmembrane helix</keyword>
<evidence type="ECO:0000256" key="1">
    <source>
        <dbReference type="SAM" id="Phobius"/>
    </source>
</evidence>
<evidence type="ECO:0000313" key="2">
    <source>
        <dbReference type="EMBL" id="TRZ40269.1"/>
    </source>
</evidence>
<evidence type="ECO:0000313" key="3">
    <source>
        <dbReference type="Proteomes" id="UP000319837"/>
    </source>
</evidence>